<gene>
    <name evidence="3" type="ORF">KK1_022740</name>
</gene>
<reference evidence="3 4" key="1">
    <citation type="journal article" date="2012" name="Nat. Biotechnol.">
        <title>Draft genome sequence of pigeonpea (Cajanus cajan), an orphan legume crop of resource-poor farmers.</title>
        <authorList>
            <person name="Varshney R.K."/>
            <person name="Chen W."/>
            <person name="Li Y."/>
            <person name="Bharti A.K."/>
            <person name="Saxena R.K."/>
            <person name="Schlueter J.A."/>
            <person name="Donoghue M.T."/>
            <person name="Azam S."/>
            <person name="Fan G."/>
            <person name="Whaley A.M."/>
            <person name="Farmer A.D."/>
            <person name="Sheridan J."/>
            <person name="Iwata A."/>
            <person name="Tuteja R."/>
            <person name="Penmetsa R.V."/>
            <person name="Wu W."/>
            <person name="Upadhyaya H.D."/>
            <person name="Yang S.P."/>
            <person name="Shah T."/>
            <person name="Saxena K.B."/>
            <person name="Michael T."/>
            <person name="McCombie W.R."/>
            <person name="Yang B."/>
            <person name="Zhang G."/>
            <person name="Yang H."/>
            <person name="Wang J."/>
            <person name="Spillane C."/>
            <person name="Cook D.R."/>
            <person name="May G.D."/>
            <person name="Xu X."/>
            <person name="Jackson S.A."/>
        </authorList>
    </citation>
    <scope>NUCLEOTIDE SEQUENCE [LARGE SCALE GENOMIC DNA]</scope>
    <source>
        <strain evidence="4">cv. Asha</strain>
    </source>
</reference>
<feature type="compositionally biased region" description="Acidic residues" evidence="1">
    <location>
        <begin position="214"/>
        <end position="228"/>
    </location>
</feature>
<dbReference type="AlphaFoldDB" id="A0A151TPX2"/>
<proteinExistence type="predicted"/>
<evidence type="ECO:0000259" key="2">
    <source>
        <dbReference type="Pfam" id="PF04937"/>
    </source>
</evidence>
<name>A0A151TPX2_CAJCA</name>
<organism evidence="3 4">
    <name type="scientific">Cajanus cajan</name>
    <name type="common">Pigeon pea</name>
    <name type="synonym">Cajanus indicus</name>
    <dbReference type="NCBI Taxonomy" id="3821"/>
    <lineage>
        <taxon>Eukaryota</taxon>
        <taxon>Viridiplantae</taxon>
        <taxon>Streptophyta</taxon>
        <taxon>Embryophyta</taxon>
        <taxon>Tracheophyta</taxon>
        <taxon>Spermatophyta</taxon>
        <taxon>Magnoliopsida</taxon>
        <taxon>eudicotyledons</taxon>
        <taxon>Gunneridae</taxon>
        <taxon>Pentapetalae</taxon>
        <taxon>rosids</taxon>
        <taxon>fabids</taxon>
        <taxon>Fabales</taxon>
        <taxon>Fabaceae</taxon>
        <taxon>Papilionoideae</taxon>
        <taxon>50 kb inversion clade</taxon>
        <taxon>NPAAA clade</taxon>
        <taxon>indigoferoid/millettioid clade</taxon>
        <taxon>Phaseoleae</taxon>
        <taxon>Cajanus</taxon>
    </lineage>
</organism>
<dbReference type="InterPro" id="IPR012337">
    <property type="entry name" value="RNaseH-like_sf"/>
</dbReference>
<dbReference type="InterPro" id="IPR007021">
    <property type="entry name" value="DUF659"/>
</dbReference>
<dbReference type="Pfam" id="PF04937">
    <property type="entry name" value="DUF659"/>
    <property type="match status" value="1"/>
</dbReference>
<protein>
    <recommendedName>
        <fullName evidence="2">DUF659 domain-containing protein</fullName>
    </recommendedName>
</protein>
<feature type="compositionally biased region" description="Acidic residues" evidence="1">
    <location>
        <begin position="241"/>
        <end position="254"/>
    </location>
</feature>
<dbReference type="STRING" id="3821.A0A151TPX2"/>
<keyword evidence="4" id="KW-1185">Reference proteome</keyword>
<feature type="region of interest" description="Disordered" evidence="1">
    <location>
        <begin position="211"/>
        <end position="262"/>
    </location>
</feature>
<dbReference type="PANTHER" id="PTHR32166:SF122">
    <property type="entry name" value="OS09G0499600 PROTEIN"/>
    <property type="match status" value="1"/>
</dbReference>
<evidence type="ECO:0000313" key="3">
    <source>
        <dbReference type="EMBL" id="KYP69089.1"/>
    </source>
</evidence>
<dbReference type="EMBL" id="CM003606">
    <property type="protein sequence ID" value="KYP69089.1"/>
    <property type="molecule type" value="Genomic_DNA"/>
</dbReference>
<dbReference type="SUPFAM" id="SSF53098">
    <property type="entry name" value="Ribonuclease H-like"/>
    <property type="match status" value="1"/>
</dbReference>
<sequence>MQEWISNLETTWKEKWVTIMCDGWTNSINHTHIMNFLVYCSNGTIFLKSIDVSSVDTRNTDYYFQLLDKVVEEVGEEFVIQVVTDNEKALKASGQKLMENRHLYWIACVAHCLDLCLEDIEGKKNVQNLLSDVKVVKTFTYNHTRIANFMKLQHEIENKVSNEKSQEEIEGSFNPINLDYIFREDDPLSPWIKERENPFLDGVQNSKWLPRIDIDDEGVEGGDSDNDGGDLSPPSNNSGDDGIDIEGEENDGEDEQRQNDPY</sequence>
<evidence type="ECO:0000256" key="1">
    <source>
        <dbReference type="SAM" id="MobiDB-lite"/>
    </source>
</evidence>
<dbReference type="Gramene" id="C.cajan_22087.t">
    <property type="protein sequence ID" value="C.cajan_22087.t.cds1"/>
    <property type="gene ID" value="C.cajan_22087"/>
</dbReference>
<accession>A0A151TPX2</accession>
<dbReference type="PANTHER" id="PTHR32166">
    <property type="entry name" value="OSJNBA0013A04.12 PROTEIN"/>
    <property type="match status" value="1"/>
</dbReference>
<feature type="domain" description="DUF659" evidence="2">
    <location>
        <begin position="1"/>
        <end position="136"/>
    </location>
</feature>
<evidence type="ECO:0000313" key="4">
    <source>
        <dbReference type="Proteomes" id="UP000075243"/>
    </source>
</evidence>
<dbReference type="Proteomes" id="UP000075243">
    <property type="component" value="Chromosome 4"/>
</dbReference>